<dbReference type="STRING" id="317577.GCA_000419625_01738"/>
<evidence type="ECO:0000259" key="1">
    <source>
        <dbReference type="Pfam" id="PF14332"/>
    </source>
</evidence>
<dbReference type="Pfam" id="PF14332">
    <property type="entry name" value="DUF4388"/>
    <property type="match status" value="1"/>
</dbReference>
<organism evidence="2 3">
    <name type="scientific">Deinococcus ficus</name>
    <dbReference type="NCBI Taxonomy" id="317577"/>
    <lineage>
        <taxon>Bacteria</taxon>
        <taxon>Thermotogati</taxon>
        <taxon>Deinococcota</taxon>
        <taxon>Deinococci</taxon>
        <taxon>Deinococcales</taxon>
        <taxon>Deinococcaceae</taxon>
        <taxon>Deinococcus</taxon>
    </lineage>
</organism>
<feature type="domain" description="PatA-like N-terminal" evidence="1">
    <location>
        <begin position="6"/>
        <end position="99"/>
    </location>
</feature>
<reference evidence="2 3" key="1">
    <citation type="submission" date="2017-05" db="EMBL/GenBank/DDBJ databases">
        <title>The complete genome sequence of Deinococcus ficus isolated from the rhizosphere of the Ficus religiosa L. in Taiwan.</title>
        <authorList>
            <person name="Wu K.-M."/>
            <person name="Liao T.-L."/>
            <person name="Liu Y.-M."/>
            <person name="Young C.-C."/>
            <person name="Tsai S.-F."/>
        </authorList>
    </citation>
    <scope>NUCLEOTIDE SEQUENCE [LARGE SCALE GENOMIC DNA]</scope>
    <source>
        <strain evidence="2 3">CC-FR2-10</strain>
    </source>
</reference>
<dbReference type="RefSeq" id="WP_027463123.1">
    <property type="nucleotide sequence ID" value="NZ_CP021081.1"/>
</dbReference>
<name>A0A221SXT6_9DEIO</name>
<accession>A0A221SXT6</accession>
<dbReference type="AlphaFoldDB" id="A0A221SXT6"/>
<dbReference type="Proteomes" id="UP000259030">
    <property type="component" value="Chromosome"/>
</dbReference>
<evidence type="ECO:0000313" key="2">
    <source>
        <dbReference type="EMBL" id="ASN81453.1"/>
    </source>
</evidence>
<dbReference type="InterPro" id="IPR025497">
    <property type="entry name" value="PatA-like_N"/>
</dbReference>
<keyword evidence="3" id="KW-1185">Reference proteome</keyword>
<dbReference type="KEGG" id="dfc:DFI_10935"/>
<evidence type="ECO:0000313" key="3">
    <source>
        <dbReference type="Proteomes" id="UP000259030"/>
    </source>
</evidence>
<proteinExistence type="predicted"/>
<protein>
    <recommendedName>
        <fullName evidence="1">PatA-like N-terminal domain-containing protein</fullName>
    </recommendedName>
</protein>
<dbReference type="EMBL" id="CP021081">
    <property type="protein sequence ID" value="ASN81453.1"/>
    <property type="molecule type" value="Genomic_DNA"/>
</dbReference>
<gene>
    <name evidence="2" type="ORF">DFI_10935</name>
</gene>
<sequence>MQHTTSLDAFDLLELLLMLSGQGKTGLMQVEPAGAGSAPFLLWLAAGRVQAVTYGPLRGAAALARMLGAPQGQFVFEPGLRVTAPDLDVSLDDLTWQALDAVALPAPDFSGPGRLTAPERVAALACSPEERTVLRRLEAQEPVGEVAGDPLGARVVAKLVRLGLLAPRRTRVARLTLGVTRQVRGAAVLDETILERWRVSGGGPVSQVAVRLDDGQVLVFPVRGGPDVGNALLLPPEVLVRHALRAGLSVLARPA</sequence>